<dbReference type="EMBL" id="JACXVP010000008">
    <property type="protein sequence ID" value="KAG5589307.1"/>
    <property type="molecule type" value="Genomic_DNA"/>
</dbReference>
<organism evidence="1 2">
    <name type="scientific">Solanum commersonii</name>
    <name type="common">Commerson's wild potato</name>
    <name type="synonym">Commerson's nightshade</name>
    <dbReference type="NCBI Taxonomy" id="4109"/>
    <lineage>
        <taxon>Eukaryota</taxon>
        <taxon>Viridiplantae</taxon>
        <taxon>Streptophyta</taxon>
        <taxon>Embryophyta</taxon>
        <taxon>Tracheophyta</taxon>
        <taxon>Spermatophyta</taxon>
        <taxon>Magnoliopsida</taxon>
        <taxon>eudicotyledons</taxon>
        <taxon>Gunneridae</taxon>
        <taxon>Pentapetalae</taxon>
        <taxon>asterids</taxon>
        <taxon>lamiids</taxon>
        <taxon>Solanales</taxon>
        <taxon>Solanaceae</taxon>
        <taxon>Solanoideae</taxon>
        <taxon>Solaneae</taxon>
        <taxon>Solanum</taxon>
    </lineage>
</organism>
<proteinExistence type="predicted"/>
<sequence>MPSSLRHLFGVLLAYQNPNNLKEQLNRDQQIAYNTILNRVFPINQSFIDGPEEPVKLFVSCVAIYCETSRICCFSNNKFRVNLTSSVRSNNTFPL</sequence>
<dbReference type="Proteomes" id="UP000824120">
    <property type="component" value="Chromosome 8"/>
</dbReference>
<dbReference type="AlphaFoldDB" id="A0A9J5XM23"/>
<accession>A0A9J5XM23</accession>
<comment type="caution">
    <text evidence="1">The sequence shown here is derived from an EMBL/GenBank/DDBJ whole genome shotgun (WGS) entry which is preliminary data.</text>
</comment>
<keyword evidence="2" id="KW-1185">Reference proteome</keyword>
<reference evidence="1 2" key="1">
    <citation type="submission" date="2020-09" db="EMBL/GenBank/DDBJ databases">
        <title>De no assembly of potato wild relative species, Solanum commersonii.</title>
        <authorList>
            <person name="Cho K."/>
        </authorList>
    </citation>
    <scope>NUCLEOTIDE SEQUENCE [LARGE SCALE GENOMIC DNA]</scope>
    <source>
        <strain evidence="1">LZ3.2</strain>
        <tissue evidence="1">Leaf</tissue>
    </source>
</reference>
<gene>
    <name evidence="1" type="ORF">H5410_039821</name>
</gene>
<evidence type="ECO:0000313" key="1">
    <source>
        <dbReference type="EMBL" id="KAG5589307.1"/>
    </source>
</evidence>
<protein>
    <submittedName>
        <fullName evidence="1">Uncharacterized protein</fullName>
    </submittedName>
</protein>
<name>A0A9J5XM23_SOLCO</name>
<evidence type="ECO:0000313" key="2">
    <source>
        <dbReference type="Proteomes" id="UP000824120"/>
    </source>
</evidence>